<keyword evidence="3" id="KW-1185">Reference proteome</keyword>
<evidence type="ECO:0000313" key="3">
    <source>
        <dbReference type="Proteomes" id="UP001447188"/>
    </source>
</evidence>
<evidence type="ECO:0000256" key="1">
    <source>
        <dbReference type="SAM" id="MobiDB-lite"/>
    </source>
</evidence>
<organism evidence="2 3">
    <name type="scientific">Discina gigas</name>
    <dbReference type="NCBI Taxonomy" id="1032678"/>
    <lineage>
        <taxon>Eukaryota</taxon>
        <taxon>Fungi</taxon>
        <taxon>Dikarya</taxon>
        <taxon>Ascomycota</taxon>
        <taxon>Pezizomycotina</taxon>
        <taxon>Pezizomycetes</taxon>
        <taxon>Pezizales</taxon>
        <taxon>Discinaceae</taxon>
        <taxon>Discina</taxon>
    </lineage>
</organism>
<dbReference type="Proteomes" id="UP001447188">
    <property type="component" value="Unassembled WGS sequence"/>
</dbReference>
<gene>
    <name evidence="2" type="ORF">Q9L58_002355</name>
</gene>
<comment type="caution">
    <text evidence="2">The sequence shown here is derived from an EMBL/GenBank/DDBJ whole genome shotgun (WGS) entry which is preliminary data.</text>
</comment>
<name>A0ABR3GRT0_9PEZI</name>
<protein>
    <submittedName>
        <fullName evidence="2">Uncharacterized protein</fullName>
    </submittedName>
</protein>
<proteinExistence type="predicted"/>
<feature type="compositionally biased region" description="Polar residues" evidence="1">
    <location>
        <begin position="24"/>
        <end position="36"/>
    </location>
</feature>
<evidence type="ECO:0000313" key="2">
    <source>
        <dbReference type="EMBL" id="KAL0638629.1"/>
    </source>
</evidence>
<feature type="region of interest" description="Disordered" evidence="1">
    <location>
        <begin position="1"/>
        <end position="56"/>
    </location>
</feature>
<accession>A0ABR3GRT0</accession>
<reference evidence="2 3" key="1">
    <citation type="submission" date="2024-02" db="EMBL/GenBank/DDBJ databases">
        <title>Discinaceae phylogenomics.</title>
        <authorList>
            <person name="Dirks A.C."/>
            <person name="James T.Y."/>
        </authorList>
    </citation>
    <scope>NUCLEOTIDE SEQUENCE [LARGE SCALE GENOMIC DNA]</scope>
    <source>
        <strain evidence="2 3">ACD0624</strain>
    </source>
</reference>
<dbReference type="EMBL" id="JBBBZM010000020">
    <property type="protein sequence ID" value="KAL0638629.1"/>
    <property type="molecule type" value="Genomic_DNA"/>
</dbReference>
<sequence length="141" mass="15976">MTHSFSAPWNGYGGSQSKPPTPRPQQRSGVRSNGRPSMQDAVRVSAPQNIDGDFSEDDYELCVDEDTLKRVYSYQPTPYWAGRLSSQLDRLAAEYPGETKMWRVERAINNLNTNAYGEGAKHSLDDFKEVFGKRVRNGVEW</sequence>